<protein>
    <submittedName>
        <fullName evidence="2">Uncharacterized protein</fullName>
    </submittedName>
</protein>
<sequence>MYDGQEKAISKKIGAPMEQPNRG</sequence>
<accession>A0A1R3GVZ4</accession>
<organism evidence="2 3">
    <name type="scientific">Corchorus capsularis</name>
    <name type="common">Jute</name>
    <dbReference type="NCBI Taxonomy" id="210143"/>
    <lineage>
        <taxon>Eukaryota</taxon>
        <taxon>Viridiplantae</taxon>
        <taxon>Streptophyta</taxon>
        <taxon>Embryophyta</taxon>
        <taxon>Tracheophyta</taxon>
        <taxon>Spermatophyta</taxon>
        <taxon>Magnoliopsida</taxon>
        <taxon>eudicotyledons</taxon>
        <taxon>Gunneridae</taxon>
        <taxon>Pentapetalae</taxon>
        <taxon>rosids</taxon>
        <taxon>malvids</taxon>
        <taxon>Malvales</taxon>
        <taxon>Malvaceae</taxon>
        <taxon>Grewioideae</taxon>
        <taxon>Apeibeae</taxon>
        <taxon>Corchorus</taxon>
    </lineage>
</organism>
<dbReference type="EMBL" id="AWWV01013303">
    <property type="protein sequence ID" value="OMO62191.1"/>
    <property type="molecule type" value="Genomic_DNA"/>
</dbReference>
<reference evidence="2 3" key="1">
    <citation type="submission" date="2013-09" db="EMBL/GenBank/DDBJ databases">
        <title>Corchorus capsularis genome sequencing.</title>
        <authorList>
            <person name="Alam M."/>
            <person name="Haque M.S."/>
            <person name="Islam M.S."/>
            <person name="Emdad E.M."/>
            <person name="Islam M.M."/>
            <person name="Ahmed B."/>
            <person name="Halim A."/>
            <person name="Hossen Q.M.M."/>
            <person name="Hossain M.Z."/>
            <person name="Ahmed R."/>
            <person name="Khan M.M."/>
            <person name="Islam R."/>
            <person name="Rashid M.M."/>
            <person name="Khan S.A."/>
            <person name="Rahman M.S."/>
            <person name="Alam M."/>
        </authorList>
    </citation>
    <scope>NUCLEOTIDE SEQUENCE [LARGE SCALE GENOMIC DNA]</scope>
    <source>
        <strain evidence="3">cv. CVL-1</strain>
        <tissue evidence="2">Whole seedling</tissue>
    </source>
</reference>
<keyword evidence="3" id="KW-1185">Reference proteome</keyword>
<evidence type="ECO:0000313" key="3">
    <source>
        <dbReference type="Proteomes" id="UP000188268"/>
    </source>
</evidence>
<name>A0A1R3GVZ4_COCAP</name>
<evidence type="ECO:0000313" key="2">
    <source>
        <dbReference type="EMBL" id="OMO62191.1"/>
    </source>
</evidence>
<gene>
    <name evidence="2" type="ORF">CCACVL1_22970</name>
</gene>
<evidence type="ECO:0000256" key="1">
    <source>
        <dbReference type="SAM" id="MobiDB-lite"/>
    </source>
</evidence>
<comment type="caution">
    <text evidence="2">The sequence shown here is derived from an EMBL/GenBank/DDBJ whole genome shotgun (WGS) entry which is preliminary data.</text>
</comment>
<dbReference type="Gramene" id="OMO62191">
    <property type="protein sequence ID" value="OMO62191"/>
    <property type="gene ID" value="CCACVL1_22970"/>
</dbReference>
<dbReference type="AlphaFoldDB" id="A0A1R3GVZ4"/>
<proteinExistence type="predicted"/>
<dbReference type="Proteomes" id="UP000188268">
    <property type="component" value="Unassembled WGS sequence"/>
</dbReference>
<feature type="region of interest" description="Disordered" evidence="1">
    <location>
        <begin position="1"/>
        <end position="23"/>
    </location>
</feature>